<protein>
    <submittedName>
        <fullName evidence="1">Uncharacterized protein</fullName>
    </submittedName>
</protein>
<dbReference type="RefSeq" id="WP_163234265.1">
    <property type="nucleotide sequence ID" value="NZ_CP048617.1"/>
</dbReference>
<dbReference type="KEGG" id="cazo:G3A45_01425"/>
<sequence>MAKNVINRTIYKEIKHYNKQQMEKFLQNIYFEGIKEVYRQLSGLKLFREDEFRELLEIGIEKEKGIGVKTKQKIDKIVNKIFETLKSDVEIKNE</sequence>
<proteinExistence type="predicted"/>
<gene>
    <name evidence="1" type="ORF">G3A45_01425</name>
</gene>
<accession>A0A6P1YD29</accession>
<dbReference type="AlphaFoldDB" id="A0A6P1YD29"/>
<dbReference type="Proteomes" id="UP000464452">
    <property type="component" value="Chromosome"/>
</dbReference>
<evidence type="ECO:0000313" key="1">
    <source>
        <dbReference type="EMBL" id="QIB26085.1"/>
    </source>
</evidence>
<dbReference type="EMBL" id="CP048617">
    <property type="protein sequence ID" value="QIB26085.1"/>
    <property type="molecule type" value="Genomic_DNA"/>
</dbReference>
<organism evidence="1 2">
    <name type="scientific">Caloranaerobacter azorensis</name>
    <dbReference type="NCBI Taxonomy" id="116090"/>
    <lineage>
        <taxon>Bacteria</taxon>
        <taxon>Bacillati</taxon>
        <taxon>Bacillota</taxon>
        <taxon>Tissierellia</taxon>
        <taxon>Tissierellales</taxon>
        <taxon>Thermohalobacteraceae</taxon>
        <taxon>Caloranaerobacter</taxon>
    </lineage>
</organism>
<name>A0A6P1YD29_9FIRM</name>
<reference evidence="1 2" key="1">
    <citation type="submission" date="2020-02" db="EMBL/GenBank/DDBJ databases">
        <title>Thermophilic hydrogen producing bacteria, Caloranaerobacter azorensis.</title>
        <authorList>
            <person name="Baek K."/>
        </authorList>
    </citation>
    <scope>NUCLEOTIDE SEQUENCE [LARGE SCALE GENOMIC DNA]</scope>
    <source>
        <strain evidence="1 2">T3-1</strain>
    </source>
</reference>
<evidence type="ECO:0000313" key="2">
    <source>
        <dbReference type="Proteomes" id="UP000464452"/>
    </source>
</evidence>